<dbReference type="OrthoDB" id="9991317at2759"/>
<dbReference type="SMART" id="SM00028">
    <property type="entry name" value="TPR"/>
    <property type="match status" value="5"/>
</dbReference>
<dbReference type="InterPro" id="IPR019734">
    <property type="entry name" value="TPR_rpt"/>
</dbReference>
<evidence type="ECO:0008006" key="4">
    <source>
        <dbReference type="Google" id="ProtNLM"/>
    </source>
</evidence>
<name>A0A8H6TD65_9AGAR</name>
<organism evidence="2 3">
    <name type="scientific">Mycena indigotica</name>
    <dbReference type="NCBI Taxonomy" id="2126181"/>
    <lineage>
        <taxon>Eukaryota</taxon>
        <taxon>Fungi</taxon>
        <taxon>Dikarya</taxon>
        <taxon>Basidiomycota</taxon>
        <taxon>Agaricomycotina</taxon>
        <taxon>Agaricomycetes</taxon>
        <taxon>Agaricomycetidae</taxon>
        <taxon>Agaricales</taxon>
        <taxon>Marasmiineae</taxon>
        <taxon>Mycenaceae</taxon>
        <taxon>Mycena</taxon>
    </lineage>
</organism>
<evidence type="ECO:0000313" key="2">
    <source>
        <dbReference type="EMBL" id="KAF7316423.1"/>
    </source>
</evidence>
<dbReference type="Proteomes" id="UP000636479">
    <property type="component" value="Unassembled WGS sequence"/>
</dbReference>
<feature type="region of interest" description="Disordered" evidence="1">
    <location>
        <begin position="1"/>
        <end position="53"/>
    </location>
</feature>
<gene>
    <name evidence="2" type="ORF">MIND_00161200</name>
</gene>
<dbReference type="GO" id="GO:0006383">
    <property type="term" value="P:transcription by RNA polymerase III"/>
    <property type="evidence" value="ECO:0007669"/>
    <property type="project" value="InterPro"/>
</dbReference>
<dbReference type="Gene3D" id="1.25.40.10">
    <property type="entry name" value="Tetratricopeptide repeat domain"/>
    <property type="match status" value="3"/>
</dbReference>
<dbReference type="GO" id="GO:0000127">
    <property type="term" value="C:transcription factor TFIIIC complex"/>
    <property type="evidence" value="ECO:0007669"/>
    <property type="project" value="TreeGrafter"/>
</dbReference>
<sequence>MSLGAKFEPIPLGEDDEGDMEPDTSSESEDNSDNESDNDVSNNHDPSTELEIEGDFDRLVDRIKLSQGLSTGMLTKDWDLNMQEQEAQFRDDLRAASGVGKRRGKQKKKDRAYGPTLSYEVKSLLGDGNQAYVDGNIPETIRLMLEVIRIEPRAASPWSVLAQCHDDMGQHQQALQLRIMAAHLRHDEEEWERLAQQSKDLGYSRQALYCLGKLTSLDPTNVNAQWERALLSKELGDFKITRHAFLSILKQIPHDLNILAELRMILIELSDLKTCTKLFKAAFEHYQDLYPTGLGPDSATQEEIPGGGFGYLEVLVLADLLNTTGAYGRAVDVIRQGIRWLQGRSQQRYWDICDDDREYDAPDTVRVIEGGPQPGVFPLDINVRHRLLIARIKMGELEEAKFHAASILAEDILDYAPLFVEIADAYFERELYGEARPIYEMLGAEASTSSLYILLQTAACLRMLNEYREAADVYEYIRGIEPTDNDAKLKLAEIYEILNEPRKALEIVYEVIDSRRRSLIDKTLDSDASRTDQALSSSLFPEGQPAEKTGTSKSTKSRMTTEALKQFELEMEAETIKGHQRLMELYPNIRRDSEPNDDEREWIIQAEKLIEAFRETRQLFSTSRQGFRGLFPKKAKPTKTRNSEADELRFASRLQLELEPGRTTRFENSDIFRGLNFQQWLQLFFRYSFLLCLRGQFASAEELLKHILLSNPFHSTELQDSIRLTLMACAIHAKQPAVVVEQFRKIMTAHQFNNEPLRIFLAGMASGVQMTDAFIVSPLQKALSREMRLSNMVATNPEESQIKWLPKRKRFGQSTTKQDDDDDGDLPDDEIESSKSYQSALFYLVHAYELCPSDPVICMSLAVASLGRAMQRQADNRHNLVAQTMAMLSQYRQTRREEPDGVGEIDYNFGRAFQQIGLFSHAATHYERVLEQASRLDSRRDSLAQEAAFNLAFIYVTTGATSLAKGIYRRWLSI</sequence>
<dbReference type="PANTHER" id="PTHR23082">
    <property type="entry name" value="TRANSCRIPTION INITIATION FACTOR IIIC TFIIIC , POLYPEPTIDE 3-RELATED"/>
    <property type="match status" value="1"/>
</dbReference>
<dbReference type="PANTHER" id="PTHR23082:SF0">
    <property type="entry name" value="GENERAL TRANSCRIPTION FACTOR 3C POLYPEPTIDE 3"/>
    <property type="match status" value="1"/>
</dbReference>
<accession>A0A8H6TD65</accession>
<feature type="region of interest" description="Disordered" evidence="1">
    <location>
        <begin position="804"/>
        <end position="831"/>
    </location>
</feature>
<dbReference type="AlphaFoldDB" id="A0A8H6TD65"/>
<reference evidence="2" key="1">
    <citation type="submission" date="2020-05" db="EMBL/GenBank/DDBJ databases">
        <title>Mycena genomes resolve the evolution of fungal bioluminescence.</title>
        <authorList>
            <person name="Tsai I.J."/>
        </authorList>
    </citation>
    <scope>NUCLEOTIDE SEQUENCE</scope>
    <source>
        <strain evidence="2">171206Taipei</strain>
    </source>
</reference>
<dbReference type="RefSeq" id="XP_037226446.1">
    <property type="nucleotide sequence ID" value="XM_037358536.1"/>
</dbReference>
<protein>
    <recommendedName>
        <fullName evidence="4">TPR-like protein</fullName>
    </recommendedName>
</protein>
<feature type="compositionally biased region" description="Acidic residues" evidence="1">
    <location>
        <begin position="13"/>
        <end position="38"/>
    </location>
</feature>
<feature type="compositionally biased region" description="Acidic residues" evidence="1">
    <location>
        <begin position="819"/>
        <end position="831"/>
    </location>
</feature>
<feature type="region of interest" description="Disordered" evidence="1">
    <location>
        <begin position="531"/>
        <end position="559"/>
    </location>
</feature>
<dbReference type="InterPro" id="IPR039340">
    <property type="entry name" value="Tfc4/TFIIIC-102/Sfc4"/>
</dbReference>
<dbReference type="EMBL" id="JACAZF010000001">
    <property type="protein sequence ID" value="KAF7316423.1"/>
    <property type="molecule type" value="Genomic_DNA"/>
</dbReference>
<dbReference type="SUPFAM" id="SSF48452">
    <property type="entry name" value="TPR-like"/>
    <property type="match status" value="2"/>
</dbReference>
<evidence type="ECO:0000313" key="3">
    <source>
        <dbReference type="Proteomes" id="UP000636479"/>
    </source>
</evidence>
<dbReference type="InterPro" id="IPR011990">
    <property type="entry name" value="TPR-like_helical_dom_sf"/>
</dbReference>
<feature type="compositionally biased region" description="Polar residues" evidence="1">
    <location>
        <begin position="549"/>
        <end position="559"/>
    </location>
</feature>
<evidence type="ECO:0000256" key="1">
    <source>
        <dbReference type="SAM" id="MobiDB-lite"/>
    </source>
</evidence>
<keyword evidence="3" id="KW-1185">Reference proteome</keyword>
<dbReference type="GeneID" id="59341052"/>
<comment type="caution">
    <text evidence="2">The sequence shown here is derived from an EMBL/GenBank/DDBJ whole genome shotgun (WGS) entry which is preliminary data.</text>
</comment>
<proteinExistence type="predicted"/>